<evidence type="ECO:0000313" key="1">
    <source>
        <dbReference type="EMBL" id="MDR7308797.1"/>
    </source>
</evidence>
<dbReference type="EMBL" id="JAVDXO010000014">
    <property type="protein sequence ID" value="MDR7308797.1"/>
    <property type="molecule type" value="Genomic_DNA"/>
</dbReference>
<sequence>MISHFDDLLQAARAQTVPQRLLLVFAGAELPADATAEQRAQFEAGEGGALVPLMCVDKRPEELASFAALCAEADGQHSGWRVVLAGALSGPQGQTPSDASVDEALERLLGLIQAGRMDQVLAQTLAFTRDGMAVPLHA</sequence>
<dbReference type="Proteomes" id="UP001268089">
    <property type="component" value="Unassembled WGS sequence"/>
</dbReference>
<accession>A0ABU1ZTA6</accession>
<dbReference type="RefSeq" id="WP_310346674.1">
    <property type="nucleotide sequence ID" value="NZ_JAVDXO010000014.1"/>
</dbReference>
<comment type="caution">
    <text evidence="1">The sequence shown here is derived from an EMBL/GenBank/DDBJ whole genome shotgun (WGS) entry which is preliminary data.</text>
</comment>
<organism evidence="1 2">
    <name type="scientific">Rhodoferax saidenbachensis</name>
    <dbReference type="NCBI Taxonomy" id="1484693"/>
    <lineage>
        <taxon>Bacteria</taxon>
        <taxon>Pseudomonadati</taxon>
        <taxon>Pseudomonadota</taxon>
        <taxon>Betaproteobacteria</taxon>
        <taxon>Burkholderiales</taxon>
        <taxon>Comamonadaceae</taxon>
        <taxon>Rhodoferax</taxon>
    </lineage>
</organism>
<reference evidence="1 2" key="1">
    <citation type="submission" date="2023-07" db="EMBL/GenBank/DDBJ databases">
        <title>Sorghum-associated microbial communities from plants grown in Nebraska, USA.</title>
        <authorList>
            <person name="Schachtman D."/>
        </authorList>
    </citation>
    <scope>NUCLEOTIDE SEQUENCE [LARGE SCALE GENOMIC DNA]</scope>
    <source>
        <strain evidence="1 2">BE308</strain>
    </source>
</reference>
<protein>
    <submittedName>
        <fullName evidence="1">Uncharacterized protein</fullName>
    </submittedName>
</protein>
<evidence type="ECO:0000313" key="2">
    <source>
        <dbReference type="Proteomes" id="UP001268089"/>
    </source>
</evidence>
<name>A0ABU1ZTA6_9BURK</name>
<keyword evidence="2" id="KW-1185">Reference proteome</keyword>
<proteinExistence type="predicted"/>
<gene>
    <name evidence="1" type="ORF">J2X15_004119</name>
</gene>